<proteinExistence type="predicted"/>
<protein>
    <submittedName>
        <fullName evidence="2">Uncharacterized protein</fullName>
    </submittedName>
</protein>
<dbReference type="AlphaFoldDB" id="A0A9J6GCP5"/>
<reference evidence="2 3" key="1">
    <citation type="journal article" date="2020" name="Cell">
        <title>Large-Scale Comparative Analyses of Tick Genomes Elucidate Their Genetic Diversity and Vector Capacities.</title>
        <authorList>
            <consortium name="Tick Genome and Microbiome Consortium (TIGMIC)"/>
            <person name="Jia N."/>
            <person name="Wang J."/>
            <person name="Shi W."/>
            <person name="Du L."/>
            <person name="Sun Y."/>
            <person name="Zhan W."/>
            <person name="Jiang J.F."/>
            <person name="Wang Q."/>
            <person name="Zhang B."/>
            <person name="Ji P."/>
            <person name="Bell-Sakyi L."/>
            <person name="Cui X.M."/>
            <person name="Yuan T.T."/>
            <person name="Jiang B.G."/>
            <person name="Yang W.F."/>
            <person name="Lam T.T."/>
            <person name="Chang Q.C."/>
            <person name="Ding S.J."/>
            <person name="Wang X.J."/>
            <person name="Zhu J.G."/>
            <person name="Ruan X.D."/>
            <person name="Zhao L."/>
            <person name="Wei J.T."/>
            <person name="Ye R.Z."/>
            <person name="Que T.C."/>
            <person name="Du C.H."/>
            <person name="Zhou Y.H."/>
            <person name="Cheng J.X."/>
            <person name="Dai P.F."/>
            <person name="Guo W.B."/>
            <person name="Han X.H."/>
            <person name="Huang E.J."/>
            <person name="Li L.F."/>
            <person name="Wei W."/>
            <person name="Gao Y.C."/>
            <person name="Liu J.Z."/>
            <person name="Shao H.Z."/>
            <person name="Wang X."/>
            <person name="Wang C.C."/>
            <person name="Yang T.C."/>
            <person name="Huo Q.B."/>
            <person name="Li W."/>
            <person name="Chen H.Y."/>
            <person name="Chen S.E."/>
            <person name="Zhou L.G."/>
            <person name="Ni X.B."/>
            <person name="Tian J.H."/>
            <person name="Sheng Y."/>
            <person name="Liu T."/>
            <person name="Pan Y.S."/>
            <person name="Xia L.Y."/>
            <person name="Li J."/>
            <person name="Zhao F."/>
            <person name="Cao W.C."/>
        </authorList>
    </citation>
    <scope>NUCLEOTIDE SEQUENCE [LARGE SCALE GENOMIC DNA]</scope>
    <source>
        <strain evidence="2">HaeL-2018</strain>
    </source>
</reference>
<feature type="region of interest" description="Disordered" evidence="1">
    <location>
        <begin position="244"/>
        <end position="274"/>
    </location>
</feature>
<name>A0A9J6GCP5_HAELO</name>
<sequence>MEPPPGRHNTSPDSTVTDPNAAPAASSGGDMSQRGGGEAANTEGATDATSGRQLDATGGAPEGTTRSGGPDQIMQKPYSFSMGAIPTELGPREKKRSHARFSLPEGYSEASYRSEESAYDRSGQPTPQQYQMQAPGSLPRPYPMESRNFGYAPKEISRSMGTTTLPREIPSGAGYVMEGPLAKGDTGRPVRLDYRAPVPHGLSRSLPKQSYFPAEEGERLYYPSRSALCLQDLPDKQHYAEEYYGSTRKLDPNARLSSSSAFKPKHDDRREEGHYVPYSMMPAMAYDEAEYRKQWAAAAYTGDQRWLYDPRYQAASPAVPAVHGPGAG</sequence>
<dbReference type="OrthoDB" id="6511402at2759"/>
<evidence type="ECO:0000313" key="2">
    <source>
        <dbReference type="EMBL" id="KAH9376222.1"/>
    </source>
</evidence>
<gene>
    <name evidence="2" type="ORF">HPB48_013067</name>
</gene>
<evidence type="ECO:0000313" key="3">
    <source>
        <dbReference type="Proteomes" id="UP000821853"/>
    </source>
</evidence>
<feature type="compositionally biased region" description="Basic and acidic residues" evidence="1">
    <location>
        <begin position="185"/>
        <end position="194"/>
    </location>
</feature>
<comment type="caution">
    <text evidence="2">The sequence shown here is derived from an EMBL/GenBank/DDBJ whole genome shotgun (WGS) entry which is preliminary data.</text>
</comment>
<keyword evidence="3" id="KW-1185">Reference proteome</keyword>
<organism evidence="2 3">
    <name type="scientific">Haemaphysalis longicornis</name>
    <name type="common">Bush tick</name>
    <dbReference type="NCBI Taxonomy" id="44386"/>
    <lineage>
        <taxon>Eukaryota</taxon>
        <taxon>Metazoa</taxon>
        <taxon>Ecdysozoa</taxon>
        <taxon>Arthropoda</taxon>
        <taxon>Chelicerata</taxon>
        <taxon>Arachnida</taxon>
        <taxon>Acari</taxon>
        <taxon>Parasitiformes</taxon>
        <taxon>Ixodida</taxon>
        <taxon>Ixodoidea</taxon>
        <taxon>Ixodidae</taxon>
        <taxon>Haemaphysalinae</taxon>
        <taxon>Haemaphysalis</taxon>
    </lineage>
</organism>
<accession>A0A9J6GCP5</accession>
<feature type="compositionally biased region" description="Polar residues" evidence="1">
    <location>
        <begin position="8"/>
        <end position="18"/>
    </location>
</feature>
<dbReference type="Proteomes" id="UP000821853">
    <property type="component" value="Chromosome 5"/>
</dbReference>
<feature type="region of interest" description="Disordered" evidence="1">
    <location>
        <begin position="1"/>
        <end position="210"/>
    </location>
</feature>
<feature type="compositionally biased region" description="Low complexity" evidence="1">
    <location>
        <begin position="39"/>
        <end position="49"/>
    </location>
</feature>
<evidence type="ECO:0000256" key="1">
    <source>
        <dbReference type="SAM" id="MobiDB-lite"/>
    </source>
</evidence>
<dbReference type="EMBL" id="JABSTR010000007">
    <property type="protein sequence ID" value="KAH9376222.1"/>
    <property type="molecule type" value="Genomic_DNA"/>
</dbReference>
<feature type="compositionally biased region" description="Polar residues" evidence="1">
    <location>
        <begin position="123"/>
        <end position="134"/>
    </location>
</feature>
<feature type="compositionally biased region" description="Basic and acidic residues" evidence="1">
    <location>
        <begin position="264"/>
        <end position="274"/>
    </location>
</feature>
<dbReference type="VEuPathDB" id="VectorBase:HLOH_050184"/>